<evidence type="ECO:0000313" key="1">
    <source>
        <dbReference type="EMBL" id="RNA37006.1"/>
    </source>
</evidence>
<name>A0A3M7SMP5_BRAPC</name>
<dbReference type="AlphaFoldDB" id="A0A3M7SMP5"/>
<protein>
    <submittedName>
        <fullName evidence="1">Uncharacterized protein</fullName>
    </submittedName>
</protein>
<gene>
    <name evidence="1" type="ORF">BpHYR1_021888</name>
</gene>
<accession>A0A3M7SMP5</accession>
<comment type="caution">
    <text evidence="1">The sequence shown here is derived from an EMBL/GenBank/DDBJ whole genome shotgun (WGS) entry which is preliminary data.</text>
</comment>
<proteinExistence type="predicted"/>
<dbReference type="Proteomes" id="UP000276133">
    <property type="component" value="Unassembled WGS sequence"/>
</dbReference>
<dbReference type="EMBL" id="REGN01001106">
    <property type="protein sequence ID" value="RNA37006.1"/>
    <property type="molecule type" value="Genomic_DNA"/>
</dbReference>
<organism evidence="1 2">
    <name type="scientific">Brachionus plicatilis</name>
    <name type="common">Marine rotifer</name>
    <name type="synonym">Brachionus muelleri</name>
    <dbReference type="NCBI Taxonomy" id="10195"/>
    <lineage>
        <taxon>Eukaryota</taxon>
        <taxon>Metazoa</taxon>
        <taxon>Spiralia</taxon>
        <taxon>Gnathifera</taxon>
        <taxon>Rotifera</taxon>
        <taxon>Eurotatoria</taxon>
        <taxon>Monogononta</taxon>
        <taxon>Pseudotrocha</taxon>
        <taxon>Ploima</taxon>
        <taxon>Brachionidae</taxon>
        <taxon>Brachionus</taxon>
    </lineage>
</organism>
<keyword evidence="2" id="KW-1185">Reference proteome</keyword>
<reference evidence="1 2" key="1">
    <citation type="journal article" date="2018" name="Sci. Rep.">
        <title>Genomic signatures of local adaptation to the degree of environmental predictability in rotifers.</title>
        <authorList>
            <person name="Franch-Gras L."/>
            <person name="Hahn C."/>
            <person name="Garcia-Roger E.M."/>
            <person name="Carmona M.J."/>
            <person name="Serra M."/>
            <person name="Gomez A."/>
        </authorList>
    </citation>
    <scope>NUCLEOTIDE SEQUENCE [LARGE SCALE GENOMIC DNA]</scope>
    <source>
        <strain evidence="1">HYR1</strain>
    </source>
</reference>
<evidence type="ECO:0000313" key="2">
    <source>
        <dbReference type="Proteomes" id="UP000276133"/>
    </source>
</evidence>
<sequence>MAKSLLQFENFHLNRLPFSTINFNFYSAFIQKNFMSSSINRLVSIKANPWYLKLEFLELGKNHNNMKLRKTKTFLSIRKKSKNQKLFQKQLNCILMLLRLFIYY</sequence>